<dbReference type="PANTHER" id="PTHR11365:SF23">
    <property type="entry name" value="HYPOTHETICAL 5-OXOPROLINASE (EUROFUNG)-RELATED"/>
    <property type="match status" value="1"/>
</dbReference>
<accession>A0ABP8RV66</accession>
<dbReference type="Proteomes" id="UP001501598">
    <property type="component" value="Unassembled WGS sequence"/>
</dbReference>
<dbReference type="Pfam" id="PF19278">
    <property type="entry name" value="Hydant_A_C"/>
    <property type="match status" value="1"/>
</dbReference>
<dbReference type="InterPro" id="IPR049517">
    <property type="entry name" value="ACX-like_C"/>
</dbReference>
<dbReference type="InterPro" id="IPR008040">
    <property type="entry name" value="Hydant_A_N"/>
</dbReference>
<sequence>MNSADEAPYLRVAVDVGGTFTDVFVQNERTGKSHVAKVPSTADPIDGVLAGVRAAGIDLDRVALFAHGTTVATNALITRNFPLAAMVTTAGFRDVIEIRRGTKQDLWDTYLDVAPPPIPRRHRLTVPERVDFSGKVLGALDEVEARRVAKVLRARKMTTVAVCFANSHANPVNELRMCEILREELPDAYITASSDVLPEIFEHERFSTTVANAVLAPKVSAYVNNLQDKLAGDGYHHDLLVLHSGGGVMTPATIERHGARLAASGIAAGAIATRHLAELCGFGNAIGLDMGGTSTDITLVADGEIRMTNQWFVEYGYPICFPSIEVLTIGAGGGSLAWIDEGGSLRNGPQSAGSVPGPAAYGNGGTVPTNTDANIVLGRLGSSLIDGGMSLDREAAATAIKAVVGDSLGMNVEDAAEAIVAVANANMADAVRLLSIRRGYDPRDFALVAFGGAGPLHGVDVARELSIPTVLVPPSPGVTSAFGCLLVDIQHDLSTMYLARADTARLEDVEEAFERLETEANKRLDAESVAPGDRAIERFVDMRYVGQWRSMSVPVGHPVRSIDDITAAFHNEHEREHSYRRDDAPVEIYRLAVRAVGAVQKPELTPAERVDTTWTPNPLGHRSVRYTGGREAVETPVFDRTHLPAGAELRGPAIIQQLDSTVVVPPDAAAVVDRWGTIVITV</sequence>
<evidence type="ECO:0000313" key="5">
    <source>
        <dbReference type="EMBL" id="GAA4550694.1"/>
    </source>
</evidence>
<name>A0ABP8RV66_9PSEU</name>
<gene>
    <name evidence="5" type="ORF">GCM10023175_41220</name>
</gene>
<reference evidence="6" key="1">
    <citation type="journal article" date="2019" name="Int. J. Syst. Evol. Microbiol.">
        <title>The Global Catalogue of Microorganisms (GCM) 10K type strain sequencing project: providing services to taxonomists for standard genome sequencing and annotation.</title>
        <authorList>
            <consortium name="The Broad Institute Genomics Platform"/>
            <consortium name="The Broad Institute Genome Sequencing Center for Infectious Disease"/>
            <person name="Wu L."/>
            <person name="Ma J."/>
        </authorList>
    </citation>
    <scope>NUCLEOTIDE SEQUENCE [LARGE SCALE GENOMIC DNA]</scope>
    <source>
        <strain evidence="6">JCM 17906</strain>
    </source>
</reference>
<dbReference type="Pfam" id="PF05378">
    <property type="entry name" value="Hydant_A_N"/>
    <property type="match status" value="1"/>
</dbReference>
<keyword evidence="1" id="KW-0175">Coiled coil</keyword>
<dbReference type="InterPro" id="IPR043129">
    <property type="entry name" value="ATPase_NBD"/>
</dbReference>
<dbReference type="Pfam" id="PF01968">
    <property type="entry name" value="Hydantoinase_A"/>
    <property type="match status" value="1"/>
</dbReference>
<dbReference type="InterPro" id="IPR045079">
    <property type="entry name" value="Oxoprolinase-like"/>
</dbReference>
<feature type="coiled-coil region" evidence="1">
    <location>
        <begin position="499"/>
        <end position="526"/>
    </location>
</feature>
<evidence type="ECO:0000259" key="4">
    <source>
        <dbReference type="Pfam" id="PF19278"/>
    </source>
</evidence>
<dbReference type="PANTHER" id="PTHR11365">
    <property type="entry name" value="5-OXOPROLINASE RELATED"/>
    <property type="match status" value="1"/>
</dbReference>
<feature type="domain" description="Hydantoinase A/oxoprolinase" evidence="2">
    <location>
        <begin position="205"/>
        <end position="492"/>
    </location>
</feature>
<comment type="caution">
    <text evidence="5">The sequence shown here is derived from an EMBL/GenBank/DDBJ whole genome shotgun (WGS) entry which is preliminary data.</text>
</comment>
<evidence type="ECO:0000259" key="3">
    <source>
        <dbReference type="Pfam" id="PF05378"/>
    </source>
</evidence>
<protein>
    <submittedName>
        <fullName evidence="5">Hydantoinase/oxoprolinase family protein</fullName>
    </submittedName>
</protein>
<dbReference type="SUPFAM" id="SSF53067">
    <property type="entry name" value="Actin-like ATPase domain"/>
    <property type="match status" value="1"/>
</dbReference>
<evidence type="ECO:0000256" key="1">
    <source>
        <dbReference type="SAM" id="Coils"/>
    </source>
</evidence>
<proteinExistence type="predicted"/>
<evidence type="ECO:0000313" key="6">
    <source>
        <dbReference type="Proteomes" id="UP001501598"/>
    </source>
</evidence>
<feature type="domain" description="Acetophenone carboxylase-like C-terminal" evidence="4">
    <location>
        <begin position="505"/>
        <end position="675"/>
    </location>
</feature>
<evidence type="ECO:0000259" key="2">
    <source>
        <dbReference type="Pfam" id="PF01968"/>
    </source>
</evidence>
<keyword evidence="6" id="KW-1185">Reference proteome</keyword>
<dbReference type="EMBL" id="BAABGT010000060">
    <property type="protein sequence ID" value="GAA4550694.1"/>
    <property type="molecule type" value="Genomic_DNA"/>
</dbReference>
<organism evidence="5 6">
    <name type="scientific">Pseudonocardia xishanensis</name>
    <dbReference type="NCBI Taxonomy" id="630995"/>
    <lineage>
        <taxon>Bacteria</taxon>
        <taxon>Bacillati</taxon>
        <taxon>Actinomycetota</taxon>
        <taxon>Actinomycetes</taxon>
        <taxon>Pseudonocardiales</taxon>
        <taxon>Pseudonocardiaceae</taxon>
        <taxon>Pseudonocardia</taxon>
    </lineage>
</organism>
<feature type="domain" description="Hydantoinase/oxoprolinase N-terminal" evidence="3">
    <location>
        <begin position="11"/>
        <end position="184"/>
    </location>
</feature>
<dbReference type="RefSeq" id="WP_345420927.1">
    <property type="nucleotide sequence ID" value="NZ_BAABGT010000060.1"/>
</dbReference>
<dbReference type="InterPro" id="IPR002821">
    <property type="entry name" value="Hydantoinase_A"/>
</dbReference>